<dbReference type="GO" id="GO:0051131">
    <property type="term" value="P:chaperone-mediated protein complex assembly"/>
    <property type="evidence" value="ECO:0007669"/>
    <property type="project" value="TreeGrafter"/>
</dbReference>
<reference evidence="6" key="1">
    <citation type="submission" date="2022-11" db="UniProtKB">
        <authorList>
            <consortium name="WormBaseParasite"/>
        </authorList>
    </citation>
    <scope>IDENTIFICATION</scope>
</reference>
<keyword evidence="3" id="KW-0645">Protease</keyword>
<dbReference type="GO" id="GO:0005759">
    <property type="term" value="C:mitochondrial matrix"/>
    <property type="evidence" value="ECO:0007669"/>
    <property type="project" value="TreeGrafter"/>
</dbReference>
<dbReference type="GO" id="GO:0006515">
    <property type="term" value="P:protein quality control for misfolded or incompletely synthesized proteins"/>
    <property type="evidence" value="ECO:0007669"/>
    <property type="project" value="TreeGrafter"/>
</dbReference>
<dbReference type="PRINTS" id="PR00830">
    <property type="entry name" value="ENDOLAPTASE"/>
</dbReference>
<evidence type="ECO:0000313" key="5">
    <source>
        <dbReference type="Proteomes" id="UP000887564"/>
    </source>
</evidence>
<evidence type="ECO:0000313" key="6">
    <source>
        <dbReference type="WBParaSite" id="PEQ_0000704101-mRNA-1"/>
    </source>
</evidence>
<comment type="similarity">
    <text evidence="3">Belongs to the peptidase S16 family.</text>
</comment>
<dbReference type="Gene3D" id="3.30.230.10">
    <property type="match status" value="1"/>
</dbReference>
<dbReference type="GO" id="GO:0004176">
    <property type="term" value="F:ATP-dependent peptidase activity"/>
    <property type="evidence" value="ECO:0007669"/>
    <property type="project" value="UniProtKB-UniRule"/>
</dbReference>
<proteinExistence type="inferred from homology"/>
<evidence type="ECO:0000256" key="2">
    <source>
        <dbReference type="ARBA" id="ARBA00022825"/>
    </source>
</evidence>
<evidence type="ECO:0000259" key="4">
    <source>
        <dbReference type="PROSITE" id="PS51786"/>
    </source>
</evidence>
<evidence type="ECO:0000256" key="1">
    <source>
        <dbReference type="ARBA" id="ARBA00022801"/>
    </source>
</evidence>
<dbReference type="InterPro" id="IPR008268">
    <property type="entry name" value="Peptidase_S16_AS"/>
</dbReference>
<dbReference type="InterPro" id="IPR020568">
    <property type="entry name" value="Ribosomal_Su5_D2-typ_SF"/>
</dbReference>
<dbReference type="PROSITE" id="PS01046">
    <property type="entry name" value="LON_SER"/>
    <property type="match status" value="1"/>
</dbReference>
<keyword evidence="1 3" id="KW-0378">Hydrolase</keyword>
<evidence type="ECO:0000256" key="3">
    <source>
        <dbReference type="PROSITE-ProRule" id="PRU01122"/>
    </source>
</evidence>
<dbReference type="WBParaSite" id="PEQ_0000704101-mRNA-1">
    <property type="protein sequence ID" value="PEQ_0000704101-mRNA-1"/>
    <property type="gene ID" value="PEQ_0000704101"/>
</dbReference>
<feature type="domain" description="Lon proteolytic" evidence="4">
    <location>
        <begin position="78"/>
        <end position="270"/>
    </location>
</feature>
<dbReference type="Pfam" id="PF05362">
    <property type="entry name" value="Lon_C"/>
    <property type="match status" value="1"/>
</dbReference>
<keyword evidence="2 3" id="KW-0720">Serine protease</keyword>
<dbReference type="GO" id="GO:0004252">
    <property type="term" value="F:serine-type endopeptidase activity"/>
    <property type="evidence" value="ECO:0007669"/>
    <property type="project" value="UniProtKB-UniRule"/>
</dbReference>
<dbReference type="InterPro" id="IPR008269">
    <property type="entry name" value="Lon_proteolytic"/>
</dbReference>
<dbReference type="SUPFAM" id="SSF54211">
    <property type="entry name" value="Ribosomal protein S5 domain 2-like"/>
    <property type="match status" value="1"/>
</dbReference>
<feature type="active site" evidence="3">
    <location>
        <position position="152"/>
    </location>
</feature>
<dbReference type="AlphaFoldDB" id="A0A914RL78"/>
<organism evidence="5 6">
    <name type="scientific">Parascaris equorum</name>
    <name type="common">Equine roundworm</name>
    <dbReference type="NCBI Taxonomy" id="6256"/>
    <lineage>
        <taxon>Eukaryota</taxon>
        <taxon>Metazoa</taxon>
        <taxon>Ecdysozoa</taxon>
        <taxon>Nematoda</taxon>
        <taxon>Chromadorea</taxon>
        <taxon>Rhabditida</taxon>
        <taxon>Spirurina</taxon>
        <taxon>Ascaridomorpha</taxon>
        <taxon>Ascaridoidea</taxon>
        <taxon>Ascarididae</taxon>
        <taxon>Parascaris</taxon>
    </lineage>
</organism>
<dbReference type="InterPro" id="IPR027065">
    <property type="entry name" value="Lon_Prtase"/>
</dbReference>
<dbReference type="GO" id="GO:0005524">
    <property type="term" value="F:ATP binding"/>
    <property type="evidence" value="ECO:0007669"/>
    <property type="project" value="InterPro"/>
</dbReference>
<dbReference type="PANTHER" id="PTHR43718:SF2">
    <property type="entry name" value="LON PROTEASE HOMOLOG, MITOCHONDRIAL"/>
    <property type="match status" value="1"/>
</dbReference>
<feature type="active site" evidence="3">
    <location>
        <position position="195"/>
    </location>
</feature>
<dbReference type="GO" id="GO:0003697">
    <property type="term" value="F:single-stranded DNA binding"/>
    <property type="evidence" value="ECO:0007669"/>
    <property type="project" value="TreeGrafter"/>
</dbReference>
<dbReference type="Proteomes" id="UP000887564">
    <property type="component" value="Unplaced"/>
</dbReference>
<accession>A0A914RL78</accession>
<dbReference type="GO" id="GO:0007005">
    <property type="term" value="P:mitochondrion organization"/>
    <property type="evidence" value="ECO:0007669"/>
    <property type="project" value="TreeGrafter"/>
</dbReference>
<dbReference type="InterPro" id="IPR014721">
    <property type="entry name" value="Ribsml_uS5_D2-typ_fold_subgr"/>
</dbReference>
<keyword evidence="5" id="KW-1185">Reference proteome</keyword>
<dbReference type="PANTHER" id="PTHR43718">
    <property type="entry name" value="LON PROTEASE"/>
    <property type="match status" value="1"/>
</dbReference>
<sequence>MEMIEVSGYVAEEKLNIANSYLVPQCRTNSCKSKYISLLLEYAQCSTATMLARQPVRKNAHLQAHSKAVGGQAVQHFTLKHRSVVDLSLSSQKEMPDGSLETTGHLGDVMKESMRTAYTVARNLLTRRCPEVDFLERAHIHVHGATPKDGPSAGCTITSALLSLALNRPARQNVAMTGEISLTGRILPVGGIKEKIIAVSDASITFLISELNRCTRLPRTFLFSFISFNFAYVFDEGKKDFADLPDFIREHVEAHFVSHYDEVFDIVFPDVNQSN</sequence>
<protein>
    <submittedName>
        <fullName evidence="6">Lon proteolytic domain-containing protein</fullName>
    </submittedName>
</protein>
<dbReference type="PROSITE" id="PS51786">
    <property type="entry name" value="LON_PROTEOLYTIC"/>
    <property type="match status" value="1"/>
</dbReference>
<name>A0A914RL78_PAREQ</name>